<comment type="caution">
    <text evidence="3">The sequence shown here is derived from an EMBL/GenBank/DDBJ whole genome shotgun (WGS) entry which is preliminary data.</text>
</comment>
<organism evidence="3 4">
    <name type="scientific">Nocardioides conyzicola</name>
    <dbReference type="NCBI Taxonomy" id="1651781"/>
    <lineage>
        <taxon>Bacteria</taxon>
        <taxon>Bacillati</taxon>
        <taxon>Actinomycetota</taxon>
        <taxon>Actinomycetes</taxon>
        <taxon>Propionibacteriales</taxon>
        <taxon>Nocardioidaceae</taxon>
        <taxon>Nocardioides</taxon>
    </lineage>
</organism>
<dbReference type="Gene3D" id="3.40.50.12030">
    <property type="entry name" value="Uncharacterised protein family UPF0261, NC domain"/>
    <property type="match status" value="1"/>
</dbReference>
<dbReference type="CDD" id="cd15488">
    <property type="entry name" value="Tm-1-like"/>
    <property type="match status" value="1"/>
</dbReference>
<evidence type="ECO:0000259" key="1">
    <source>
        <dbReference type="Pfam" id="PF06792"/>
    </source>
</evidence>
<dbReference type="EMBL" id="BAABKM010000002">
    <property type="protein sequence ID" value="GAA4699686.1"/>
    <property type="molecule type" value="Genomic_DNA"/>
</dbReference>
<dbReference type="InterPro" id="IPR008322">
    <property type="entry name" value="UPF0261"/>
</dbReference>
<accession>A0ABP8X2P2</accession>
<feature type="domain" description="UPF0261" evidence="2">
    <location>
        <begin position="194"/>
        <end position="408"/>
    </location>
</feature>
<protein>
    <submittedName>
        <fullName evidence="3">Tm-1-like ATP-binding domain-containing protein</fullName>
    </submittedName>
</protein>
<proteinExistence type="predicted"/>
<dbReference type="Pfam" id="PF23189">
    <property type="entry name" value="UPF0261_C"/>
    <property type="match status" value="1"/>
</dbReference>
<dbReference type="InterPro" id="IPR044122">
    <property type="entry name" value="UPF0261_N"/>
</dbReference>
<dbReference type="PANTHER" id="PTHR31862">
    <property type="entry name" value="UPF0261 DOMAIN PROTEIN (AFU_ORTHOLOGUE AFUA_1G10120)"/>
    <property type="match status" value="1"/>
</dbReference>
<dbReference type="RefSeq" id="WP_345520625.1">
    <property type="nucleotide sequence ID" value="NZ_BAABKM010000002.1"/>
</dbReference>
<dbReference type="Proteomes" id="UP001499974">
    <property type="component" value="Unassembled WGS sequence"/>
</dbReference>
<dbReference type="PANTHER" id="PTHR31862:SF1">
    <property type="entry name" value="UPF0261 DOMAIN PROTEIN (AFU_ORTHOLOGUE AFUA_1G10120)"/>
    <property type="match status" value="1"/>
</dbReference>
<feature type="domain" description="UPF0261" evidence="1">
    <location>
        <begin position="6"/>
        <end position="184"/>
    </location>
</feature>
<name>A0ABP8X2P2_9ACTN</name>
<dbReference type="PIRSF" id="PIRSF033271">
    <property type="entry name" value="UCP033271"/>
    <property type="match status" value="1"/>
</dbReference>
<dbReference type="InterPro" id="IPR056778">
    <property type="entry name" value="UPF0261_C"/>
</dbReference>
<gene>
    <name evidence="3" type="ORF">GCM10023349_15040</name>
</gene>
<dbReference type="NCBIfam" id="NF002674">
    <property type="entry name" value="PRK02399.1-2"/>
    <property type="match status" value="1"/>
</dbReference>
<reference evidence="4" key="1">
    <citation type="journal article" date="2019" name="Int. J. Syst. Evol. Microbiol.">
        <title>The Global Catalogue of Microorganisms (GCM) 10K type strain sequencing project: providing services to taxonomists for standard genome sequencing and annotation.</title>
        <authorList>
            <consortium name="The Broad Institute Genomics Platform"/>
            <consortium name="The Broad Institute Genome Sequencing Center for Infectious Disease"/>
            <person name="Wu L."/>
            <person name="Ma J."/>
        </authorList>
    </citation>
    <scope>NUCLEOTIDE SEQUENCE [LARGE SCALE GENOMIC DNA]</scope>
    <source>
        <strain evidence="4">JCM 18531</strain>
    </source>
</reference>
<keyword evidence="4" id="KW-1185">Reference proteome</keyword>
<dbReference type="InterPro" id="IPR051353">
    <property type="entry name" value="Tobamovirus_resist_UPF0261"/>
</dbReference>
<dbReference type="Pfam" id="PF06792">
    <property type="entry name" value="UPF0261"/>
    <property type="match status" value="1"/>
</dbReference>
<evidence type="ECO:0000313" key="4">
    <source>
        <dbReference type="Proteomes" id="UP001499974"/>
    </source>
</evidence>
<evidence type="ECO:0000313" key="3">
    <source>
        <dbReference type="EMBL" id="GAA4699686.1"/>
    </source>
</evidence>
<sequence length="422" mass="45009">MDRNPVVCLAGTLDTKGAEYAYVRDCLIAAGVDVFVVDCGVLGVPFFRPDIDAAQVAERAGISLDDFQSGVEGAGGRVLAITKMSEGLRIVLDELVAQDRIDAVIGLGGTGGTDLLSGAFKYLGMGVPKLIVSTMASNNTRPYVGYSDMLMANAVTDIAGLNSISKLVLGNAAHAVAGMAKGRQHTQTQAQASKPLIAISMFGVTTPGVMRVRSRLEDEGFEVVTFHAVGEGAGMEHLIDHGAIDGLIDFTLAELLNHWNHGIFDPGCERMEAAVRTGIPQVVVPGAIECFNFGAVDTIPPEYNVPERNVLIHNPNITSLLATPEELAKLGEYVADHVNRAPGARAVGLPLNGLDNYFKQGSQWHDVDVTALFDAIRKHLDPSVELLEMPNNINDEAFADAIFDLFMKQWVAAQNKQAASVS</sequence>
<evidence type="ECO:0000259" key="2">
    <source>
        <dbReference type="Pfam" id="PF23189"/>
    </source>
</evidence>
<dbReference type="Gene3D" id="3.40.50.12020">
    <property type="entry name" value="Uncharacterised protein family UPF0261, NN domain"/>
    <property type="match status" value="1"/>
</dbReference>